<evidence type="ECO:0000313" key="6">
    <source>
        <dbReference type="EMBL" id="AGQ20072.1"/>
    </source>
</evidence>
<dbReference type="AlphaFoldDB" id="S5DYM6"/>
<dbReference type="InterPro" id="IPR047859">
    <property type="entry name" value="Ribosomal_bL17_CS"/>
</dbReference>
<sequence>MPKPTKGKRLGGSASHEDQIISNLISALIEHEKIETTVTKAKTVKPYAEKVITKAKKGSLHDRRQVLKMIQNKAIVAKLFEEIGPKYEDRNGGYTRITRTTHRQGDGTELAVLELV</sequence>
<comment type="similarity">
    <text evidence="1 4 5">Belongs to the bacterial ribosomal protein bL17 family.</text>
</comment>
<dbReference type="InterPro" id="IPR036373">
    <property type="entry name" value="Ribosomal_bL17_sf"/>
</dbReference>
<dbReference type="HAMAP" id="MF_01368">
    <property type="entry name" value="Ribosomal_bL17"/>
    <property type="match status" value="1"/>
</dbReference>
<dbReference type="GO" id="GO:0022625">
    <property type="term" value="C:cytosolic large ribosomal subunit"/>
    <property type="evidence" value="ECO:0007669"/>
    <property type="project" value="TreeGrafter"/>
</dbReference>
<dbReference type="PANTHER" id="PTHR14413">
    <property type="entry name" value="RIBOSOMAL PROTEIN L17"/>
    <property type="match status" value="1"/>
</dbReference>
<dbReference type="NCBIfam" id="TIGR00059">
    <property type="entry name" value="L17"/>
    <property type="match status" value="1"/>
</dbReference>
<keyword evidence="3 4" id="KW-0687">Ribonucleoprotein</keyword>
<evidence type="ECO:0000256" key="1">
    <source>
        <dbReference type="ARBA" id="ARBA00008777"/>
    </source>
</evidence>
<proteinExistence type="inferred from homology"/>
<evidence type="ECO:0000256" key="2">
    <source>
        <dbReference type="ARBA" id="ARBA00022980"/>
    </source>
</evidence>
<evidence type="ECO:0000256" key="3">
    <source>
        <dbReference type="ARBA" id="ARBA00023274"/>
    </source>
</evidence>
<evidence type="ECO:0000256" key="5">
    <source>
        <dbReference type="RuleBase" id="RU000660"/>
    </source>
</evidence>
<organism evidence="6">
    <name type="scientific">Candidatus Actinomarina minuta</name>
    <dbReference type="NCBI Taxonomy" id="1389454"/>
    <lineage>
        <taxon>Bacteria</taxon>
        <taxon>Bacillati</taxon>
        <taxon>Actinomycetota</taxon>
        <taxon>Actinomycetes</taxon>
        <taxon>Candidatus Actinomarinidae</taxon>
        <taxon>Candidatus Actinomarinales</taxon>
        <taxon>Candidatus Actinomarineae</taxon>
        <taxon>Candidatus Actinomarinaceae</taxon>
        <taxon>Candidatus Actinomarina</taxon>
    </lineage>
</organism>
<name>S5DYM6_9ACTN</name>
<accession>S5DYM6</accession>
<dbReference type="Gene3D" id="3.90.1030.10">
    <property type="entry name" value="Ribosomal protein L17"/>
    <property type="match status" value="1"/>
</dbReference>
<comment type="subunit">
    <text evidence="4">Part of the 50S ribosomal subunit. Contacts protein L32.</text>
</comment>
<protein>
    <recommendedName>
        <fullName evidence="4">Large ribosomal subunit protein bL17</fullName>
    </recommendedName>
</protein>
<reference evidence="6" key="1">
    <citation type="journal article" date="2013" name="Sci. Rep.">
        <title>Metagenomics uncovers a new group of low GC and ultra-small marine Actinobacteria.</title>
        <authorList>
            <person name="Ghai R."/>
            <person name="Mizuno C.M."/>
            <person name="Picazo A."/>
            <person name="Camacho A."/>
            <person name="Rodriguez-Valera F."/>
        </authorList>
    </citation>
    <scope>NUCLEOTIDE SEQUENCE</scope>
</reference>
<evidence type="ECO:0000256" key="4">
    <source>
        <dbReference type="HAMAP-Rule" id="MF_01368"/>
    </source>
</evidence>
<dbReference type="SUPFAM" id="SSF64263">
    <property type="entry name" value="Prokaryotic ribosomal protein L17"/>
    <property type="match status" value="1"/>
</dbReference>
<dbReference type="GO" id="GO:0006412">
    <property type="term" value="P:translation"/>
    <property type="evidence" value="ECO:0007669"/>
    <property type="project" value="UniProtKB-UniRule"/>
</dbReference>
<dbReference type="InterPro" id="IPR000456">
    <property type="entry name" value="Ribosomal_bL17"/>
</dbReference>
<dbReference type="FunFam" id="3.90.1030.10:FF:000001">
    <property type="entry name" value="50S ribosomal protein L17"/>
    <property type="match status" value="1"/>
</dbReference>
<dbReference type="GO" id="GO:0003735">
    <property type="term" value="F:structural constituent of ribosome"/>
    <property type="evidence" value="ECO:0007669"/>
    <property type="project" value="InterPro"/>
</dbReference>
<dbReference type="EMBL" id="KC811150">
    <property type="protein sequence ID" value="AGQ20072.1"/>
    <property type="molecule type" value="Genomic_DNA"/>
</dbReference>
<dbReference type="Pfam" id="PF01196">
    <property type="entry name" value="Ribosomal_L17"/>
    <property type="match status" value="1"/>
</dbReference>
<keyword evidence="2 4" id="KW-0689">Ribosomal protein</keyword>
<gene>
    <name evidence="4" type="primary">rplQ</name>
</gene>
<dbReference type="PROSITE" id="PS01167">
    <property type="entry name" value="RIBOSOMAL_L17"/>
    <property type="match status" value="1"/>
</dbReference>
<dbReference type="PANTHER" id="PTHR14413:SF16">
    <property type="entry name" value="LARGE RIBOSOMAL SUBUNIT PROTEIN BL17M"/>
    <property type="match status" value="1"/>
</dbReference>